<dbReference type="NCBIfam" id="NF005886">
    <property type="entry name" value="PRK07849.1-1"/>
    <property type="match status" value="1"/>
</dbReference>
<sequence>MTQVLVLIDPGTSTVTTADLASPQLPVTDLAAHRGDGIFETVLVRVNPDTREATVVSRERHFARFHSSASALDLPEPDRKLWRQAVDRLIAEAIAANPETTEFAVRYTLSRGGDAPRGWAFTVPIEDAIVTARAEGVSAVSVDRGYDAYVGRRAPWLLLGAKTLSYAVNQAALRYAKAQGADEALFISRDGVVLEGPTANIVIRRGDHLLTPDPAAGLLAGTTQRLLFDHAGRLELKADYADLSVDDVLSADGAWLVSSVRTAVTLRALDGKSLSRDEALTREFQRIIAAG</sequence>
<protein>
    <submittedName>
        <fullName evidence="2">Aminodeoxychorismate lyase</fullName>
        <ecNumber evidence="2">4.1.3.38</ecNumber>
    </submittedName>
</protein>
<dbReference type="EMBL" id="CP065989">
    <property type="protein sequence ID" value="QQB14874.1"/>
    <property type="molecule type" value="Genomic_DNA"/>
</dbReference>
<dbReference type="RefSeq" id="WP_198499919.1">
    <property type="nucleotide sequence ID" value="NZ_CP065989.1"/>
</dbReference>
<dbReference type="GO" id="GO:0046394">
    <property type="term" value="P:carboxylic acid biosynthetic process"/>
    <property type="evidence" value="ECO:0007669"/>
    <property type="project" value="UniProtKB-ARBA"/>
</dbReference>
<dbReference type="PANTHER" id="PTHR42743">
    <property type="entry name" value="AMINO-ACID AMINOTRANSFERASE"/>
    <property type="match status" value="1"/>
</dbReference>
<dbReference type="EC" id="4.1.3.38" evidence="2"/>
<dbReference type="InterPro" id="IPR043132">
    <property type="entry name" value="BCAT-like_C"/>
</dbReference>
<dbReference type="GO" id="GO:0005829">
    <property type="term" value="C:cytosol"/>
    <property type="evidence" value="ECO:0007669"/>
    <property type="project" value="TreeGrafter"/>
</dbReference>
<dbReference type="InterPro" id="IPR050571">
    <property type="entry name" value="Class-IV_PLP-Dep_Aminotrnsfr"/>
</dbReference>
<name>A0A7T4A049_9MICO</name>
<dbReference type="InterPro" id="IPR036038">
    <property type="entry name" value="Aminotransferase-like"/>
</dbReference>
<organism evidence="2 3">
    <name type="scientific">Brevibacterium casei</name>
    <dbReference type="NCBI Taxonomy" id="33889"/>
    <lineage>
        <taxon>Bacteria</taxon>
        <taxon>Bacillati</taxon>
        <taxon>Actinomycetota</taxon>
        <taxon>Actinomycetes</taxon>
        <taxon>Micrococcales</taxon>
        <taxon>Brevibacteriaceae</taxon>
        <taxon>Brevibacterium</taxon>
    </lineage>
</organism>
<dbReference type="AlphaFoldDB" id="A0A7T4A049"/>
<dbReference type="SUPFAM" id="SSF56752">
    <property type="entry name" value="D-aminoacid aminotransferase-like PLP-dependent enzymes"/>
    <property type="match status" value="1"/>
</dbReference>
<keyword evidence="2" id="KW-0456">Lyase</keyword>
<proteinExistence type="inferred from homology"/>
<dbReference type="PANTHER" id="PTHR42743:SF11">
    <property type="entry name" value="AMINODEOXYCHORISMATE LYASE"/>
    <property type="match status" value="1"/>
</dbReference>
<dbReference type="InterPro" id="IPR001544">
    <property type="entry name" value="Aminotrans_IV"/>
</dbReference>
<dbReference type="Gene3D" id="3.20.10.10">
    <property type="entry name" value="D-amino Acid Aminotransferase, subunit A, domain 2"/>
    <property type="match status" value="1"/>
</dbReference>
<comment type="similarity">
    <text evidence="1">Belongs to the class-IV pyridoxal-phosphate-dependent aminotransferase family.</text>
</comment>
<evidence type="ECO:0000313" key="3">
    <source>
        <dbReference type="Proteomes" id="UP000595374"/>
    </source>
</evidence>
<evidence type="ECO:0000256" key="1">
    <source>
        <dbReference type="ARBA" id="ARBA00009320"/>
    </source>
</evidence>
<dbReference type="GO" id="GO:0008696">
    <property type="term" value="F:4-amino-4-deoxychorismate lyase activity"/>
    <property type="evidence" value="ECO:0007669"/>
    <property type="project" value="UniProtKB-EC"/>
</dbReference>
<reference evidence="2 3" key="1">
    <citation type="submission" date="2020-12" db="EMBL/GenBank/DDBJ databases">
        <title>FDA dAtabase for Regulatory Grade micrObial Sequences (FDA-ARGOS): Supporting development and validation of Infectious Disease Dx tests.</title>
        <authorList>
            <person name="Sproer C."/>
            <person name="Gronow S."/>
            <person name="Severitt S."/>
            <person name="Schroder I."/>
            <person name="Tallon L."/>
            <person name="Sadzewicz L."/>
            <person name="Zhao X."/>
            <person name="Boylan J."/>
            <person name="Ott S."/>
            <person name="Bowen H."/>
            <person name="Vavikolanu K."/>
            <person name="Mehta A."/>
            <person name="Aluvathingal J."/>
            <person name="Nadendla S."/>
            <person name="Lowell S."/>
            <person name="Myers T."/>
            <person name="Yan Y."/>
            <person name="Sichtig H."/>
        </authorList>
    </citation>
    <scope>NUCLEOTIDE SEQUENCE [LARGE SCALE GENOMIC DNA]</scope>
    <source>
        <strain evidence="2 3">FDAARGOS_990</strain>
    </source>
</reference>
<dbReference type="Proteomes" id="UP000595374">
    <property type="component" value="Chromosome"/>
</dbReference>
<gene>
    <name evidence="2" type="ORF">I6H47_02520</name>
</gene>
<dbReference type="Pfam" id="PF01063">
    <property type="entry name" value="Aminotran_4"/>
    <property type="match status" value="1"/>
</dbReference>
<evidence type="ECO:0000313" key="2">
    <source>
        <dbReference type="EMBL" id="QQB14874.1"/>
    </source>
</evidence>
<dbReference type="InterPro" id="IPR043131">
    <property type="entry name" value="BCAT-like_N"/>
</dbReference>
<dbReference type="Gene3D" id="3.30.470.10">
    <property type="match status" value="1"/>
</dbReference>
<accession>A0A7T4A049</accession>